<name>A0AAU7RPS2_9HYPH</name>
<dbReference type="InterPro" id="IPR038020">
    <property type="entry name" value="MbtH-like_sf"/>
</dbReference>
<dbReference type="GO" id="GO:0005829">
    <property type="term" value="C:cytosol"/>
    <property type="evidence" value="ECO:0007669"/>
    <property type="project" value="TreeGrafter"/>
</dbReference>
<reference evidence="2" key="1">
    <citation type="submission" date="2024-06" db="EMBL/GenBank/DDBJ databases">
        <authorList>
            <person name="Li T."/>
            <person name="Gao R."/>
        </authorList>
    </citation>
    <scope>NUCLEOTIDE SEQUENCE</scope>
    <source>
        <strain evidence="2">ZPR3</strain>
    </source>
</reference>
<dbReference type="PANTHER" id="PTHR38444">
    <property type="entry name" value="ENTEROBACTIN BIOSYNTHESIS PROTEIN YBDZ"/>
    <property type="match status" value="1"/>
</dbReference>
<organism evidence="2">
    <name type="scientific">Rhizobium sp. ZPR3</name>
    <dbReference type="NCBI Taxonomy" id="3158967"/>
    <lineage>
        <taxon>Bacteria</taxon>
        <taxon>Pseudomonadati</taxon>
        <taxon>Pseudomonadota</taxon>
        <taxon>Alphaproteobacteria</taxon>
        <taxon>Hyphomicrobiales</taxon>
        <taxon>Rhizobiaceae</taxon>
        <taxon>Rhizobium/Agrobacterium group</taxon>
        <taxon>Rhizobium</taxon>
    </lineage>
</organism>
<sequence>MNLIGGSAVSVLSCGSTRLIARMRALVANVRVYYHTCNGILLRYNGKSYFIFQNIFSFNLDSGQHLHIILGSGDARVLNFSDCYVHAISPRPYIKARPPHWRYAPRTKAVLMKNPFEDEAREFLVLVNDQGQYSLWPNSFSIPSGWKTACGPGSRRSCIEYVNVTWGGLRPGNATGVTAERLKQYGH</sequence>
<dbReference type="InterPro" id="IPR037407">
    <property type="entry name" value="MLP_fam"/>
</dbReference>
<gene>
    <name evidence="2" type="ORF">ABM479_15265</name>
</gene>
<evidence type="ECO:0000259" key="1">
    <source>
        <dbReference type="SMART" id="SM00923"/>
    </source>
</evidence>
<dbReference type="EMBL" id="CP157960">
    <property type="protein sequence ID" value="XBT92141.1"/>
    <property type="molecule type" value="Genomic_DNA"/>
</dbReference>
<dbReference type="Gene3D" id="3.90.820.10">
    <property type="entry name" value="Structural Genomics, Unknown Function 30-nov-00 1gh9 Mol_id"/>
    <property type="match status" value="1"/>
</dbReference>
<feature type="domain" description="MbtH-like" evidence="1">
    <location>
        <begin position="114"/>
        <end position="164"/>
    </location>
</feature>
<evidence type="ECO:0000313" key="2">
    <source>
        <dbReference type="EMBL" id="XBT92141.1"/>
    </source>
</evidence>
<dbReference type="PANTHER" id="PTHR38444:SF1">
    <property type="entry name" value="ENTEROBACTIN BIOSYNTHESIS PROTEIN YBDZ"/>
    <property type="match status" value="1"/>
</dbReference>
<dbReference type="RefSeq" id="WP_349956564.1">
    <property type="nucleotide sequence ID" value="NZ_CP157960.1"/>
</dbReference>
<dbReference type="Pfam" id="PF03621">
    <property type="entry name" value="MbtH"/>
    <property type="match status" value="1"/>
</dbReference>
<protein>
    <submittedName>
        <fullName evidence="2">MbtH family NRPS accessory protein</fullName>
    </submittedName>
</protein>
<dbReference type="InterPro" id="IPR005153">
    <property type="entry name" value="MbtH-like_dom"/>
</dbReference>
<dbReference type="AlphaFoldDB" id="A0AAU7RPS2"/>
<accession>A0AAU7RPS2</accession>
<dbReference type="GO" id="GO:0019290">
    <property type="term" value="P:siderophore biosynthetic process"/>
    <property type="evidence" value="ECO:0007669"/>
    <property type="project" value="TreeGrafter"/>
</dbReference>
<dbReference type="SUPFAM" id="SSF160582">
    <property type="entry name" value="MbtH-like"/>
    <property type="match status" value="1"/>
</dbReference>
<proteinExistence type="predicted"/>
<dbReference type="SMART" id="SM00923">
    <property type="entry name" value="MbtH"/>
    <property type="match status" value="1"/>
</dbReference>